<keyword evidence="6" id="KW-0560">Oxidoreductase</keyword>
<evidence type="ECO:0000256" key="1">
    <source>
        <dbReference type="ARBA" id="ARBA00022723"/>
    </source>
</evidence>
<dbReference type="InterPro" id="IPR050231">
    <property type="entry name" value="Iron_ascorbate_oxido_reductase"/>
</dbReference>
<keyword evidence="2 6" id="KW-0408">Iron</keyword>
<evidence type="ECO:0000256" key="4">
    <source>
        <dbReference type="ARBA" id="ARBA00074102"/>
    </source>
</evidence>
<evidence type="ECO:0000313" key="8">
    <source>
        <dbReference type="EMBL" id="KDP40827.1"/>
    </source>
</evidence>
<comment type="similarity">
    <text evidence="6">Belongs to the iron/ascorbate-dependent oxidoreductase family.</text>
</comment>
<dbReference type="EMBL" id="KK914327">
    <property type="protein sequence ID" value="KDP40827.1"/>
    <property type="molecule type" value="Genomic_DNA"/>
</dbReference>
<dbReference type="Pfam" id="PF14226">
    <property type="entry name" value="DIOX_N"/>
    <property type="match status" value="1"/>
</dbReference>
<dbReference type="InterPro" id="IPR027443">
    <property type="entry name" value="IPNS-like_sf"/>
</dbReference>
<keyword evidence="1 6" id="KW-0479">Metal-binding</keyword>
<dbReference type="FunFam" id="2.60.120.330:FF:000017">
    <property type="entry name" value="2-oxoglutarate-dependent dioxygenase DAO"/>
    <property type="match status" value="1"/>
</dbReference>
<dbReference type="OrthoDB" id="667131at2759"/>
<dbReference type="AlphaFoldDB" id="A0A067KXH0"/>
<evidence type="ECO:0000259" key="7">
    <source>
        <dbReference type="PROSITE" id="PS51471"/>
    </source>
</evidence>
<evidence type="ECO:0000256" key="3">
    <source>
        <dbReference type="ARBA" id="ARBA00054658"/>
    </source>
</evidence>
<dbReference type="InterPro" id="IPR005123">
    <property type="entry name" value="Oxoglu/Fe-dep_dioxygenase_dom"/>
</dbReference>
<dbReference type="GO" id="GO:0016491">
    <property type="term" value="F:oxidoreductase activity"/>
    <property type="evidence" value="ECO:0007669"/>
    <property type="project" value="UniProtKB-KW"/>
</dbReference>
<dbReference type="STRING" id="180498.A0A067KXH0"/>
<dbReference type="Proteomes" id="UP000027138">
    <property type="component" value="Unassembled WGS sequence"/>
</dbReference>
<evidence type="ECO:0000256" key="6">
    <source>
        <dbReference type="RuleBase" id="RU003682"/>
    </source>
</evidence>
<name>A0A067KXH0_JATCU</name>
<sequence length="318" mass="36344">MSSNKVSLSLPVIDFSNSDLKPSNPTWGLLKSQVRKAAEEYGCFQVLFNKIPEQLQKSMNQASEELFQLPLETKQLNVSEKPFHGYLGSSSSAMSLYESLAIVEPDIYNKVETTFTNVLYPQGNTELSKILHSFSETVLELDKIVRRMIVESFGVEKYLDEHMNSTYYFLRVAKYKAPETTEKITGLRAHTDKNTISIFYQNQVDGLEIQSRNGDWIPIMFSPDSFLVLIGESLNAWTNGRLCSPYHRVMLSGNKPRYSASFFSVPKDGYIIKALEELVDEDHPLLYKPFDYSDYLKRRFADDVKIKSVPPLKSYFGS</sequence>
<dbReference type="InterPro" id="IPR044861">
    <property type="entry name" value="IPNS-like_FE2OG_OXY"/>
</dbReference>
<reference evidence="8 9" key="1">
    <citation type="journal article" date="2014" name="PLoS ONE">
        <title>Global Analysis of Gene Expression Profiles in Physic Nut (Jatropha curcas L.) Seedlings Exposed to Salt Stress.</title>
        <authorList>
            <person name="Zhang L."/>
            <person name="Zhang C."/>
            <person name="Wu P."/>
            <person name="Chen Y."/>
            <person name="Li M."/>
            <person name="Jiang H."/>
            <person name="Wu G."/>
        </authorList>
    </citation>
    <scope>NUCLEOTIDE SEQUENCE [LARGE SCALE GENOMIC DNA]</scope>
    <source>
        <strain evidence="9">cv. GZQX0401</strain>
        <tissue evidence="8">Young leaves</tissue>
    </source>
</reference>
<dbReference type="GO" id="GO:0046872">
    <property type="term" value="F:metal ion binding"/>
    <property type="evidence" value="ECO:0007669"/>
    <property type="project" value="UniProtKB-KW"/>
</dbReference>
<comment type="function">
    <text evidence="3">2-oxoglutarate-dependent dioxygenase essential for auxin catabolism and maintenance of auxin homeostasis in reproductive organs. Catalyzes the irreversible oxidation of indole-3-acetic acid (IAA) to the biologically inactive 2-oxoindole-3-acetic acid (OxIAA).</text>
</comment>
<gene>
    <name evidence="8" type="ORF">JCGZ_24826</name>
</gene>
<feature type="domain" description="Fe2OG dioxygenase" evidence="7">
    <location>
        <begin position="166"/>
        <end position="266"/>
    </location>
</feature>
<proteinExistence type="inferred from homology"/>
<dbReference type="PROSITE" id="PS51471">
    <property type="entry name" value="FE2OG_OXY"/>
    <property type="match status" value="1"/>
</dbReference>
<dbReference type="InterPro" id="IPR026992">
    <property type="entry name" value="DIOX_N"/>
</dbReference>
<dbReference type="Pfam" id="PF03171">
    <property type="entry name" value="2OG-FeII_Oxy"/>
    <property type="match status" value="1"/>
</dbReference>
<organism evidence="8 9">
    <name type="scientific">Jatropha curcas</name>
    <name type="common">Barbados nut</name>
    <dbReference type="NCBI Taxonomy" id="180498"/>
    <lineage>
        <taxon>Eukaryota</taxon>
        <taxon>Viridiplantae</taxon>
        <taxon>Streptophyta</taxon>
        <taxon>Embryophyta</taxon>
        <taxon>Tracheophyta</taxon>
        <taxon>Spermatophyta</taxon>
        <taxon>Magnoliopsida</taxon>
        <taxon>eudicotyledons</taxon>
        <taxon>Gunneridae</taxon>
        <taxon>Pentapetalae</taxon>
        <taxon>rosids</taxon>
        <taxon>fabids</taxon>
        <taxon>Malpighiales</taxon>
        <taxon>Euphorbiaceae</taxon>
        <taxon>Crotonoideae</taxon>
        <taxon>Jatropheae</taxon>
        <taxon>Jatropha</taxon>
    </lineage>
</organism>
<dbReference type="PANTHER" id="PTHR47990">
    <property type="entry name" value="2-OXOGLUTARATE (2OG) AND FE(II)-DEPENDENT OXYGENASE SUPERFAMILY PROTEIN-RELATED"/>
    <property type="match status" value="1"/>
</dbReference>
<accession>A0A067KXH0</accession>
<evidence type="ECO:0000313" key="9">
    <source>
        <dbReference type="Proteomes" id="UP000027138"/>
    </source>
</evidence>
<dbReference type="Gene3D" id="2.60.120.330">
    <property type="entry name" value="B-lactam Antibiotic, Isopenicillin N Synthase, Chain"/>
    <property type="match status" value="1"/>
</dbReference>
<keyword evidence="9" id="KW-1185">Reference proteome</keyword>
<evidence type="ECO:0000256" key="5">
    <source>
        <dbReference type="ARBA" id="ARBA00076740"/>
    </source>
</evidence>
<dbReference type="SUPFAM" id="SSF51197">
    <property type="entry name" value="Clavaminate synthase-like"/>
    <property type="match status" value="1"/>
</dbReference>
<protein>
    <recommendedName>
        <fullName evidence="4">2-oxoglutarate-dependent dioxygenase DAO</fullName>
    </recommendedName>
    <alternativeName>
        <fullName evidence="5">Protein DIOXYGENASE FOR AUXIN OXIDATION</fullName>
    </alternativeName>
</protein>
<evidence type="ECO:0000256" key="2">
    <source>
        <dbReference type="ARBA" id="ARBA00023004"/>
    </source>
</evidence>